<dbReference type="SUPFAM" id="SSF49562">
    <property type="entry name" value="C2 domain (Calcium/lipid-binding domain, CaLB)"/>
    <property type="match status" value="1"/>
</dbReference>
<name>A0A921SC60_9STRA</name>
<dbReference type="Gene3D" id="2.60.40.150">
    <property type="entry name" value="C2 domain"/>
    <property type="match status" value="1"/>
</dbReference>
<dbReference type="InterPro" id="IPR000008">
    <property type="entry name" value="C2_dom"/>
</dbReference>
<protein>
    <recommendedName>
        <fullName evidence="1">C2 domain-containing protein</fullName>
    </recommendedName>
</protein>
<feature type="domain" description="C2" evidence="1">
    <location>
        <begin position="1"/>
        <end position="121"/>
    </location>
</feature>
<evidence type="ECO:0000313" key="2">
    <source>
        <dbReference type="EMBL" id="KAG2516715.1"/>
    </source>
</evidence>
<reference evidence="2" key="1">
    <citation type="journal article" date="2015" name="Genom Data">
        <title>Genome sequences of six Phytophthora species associated with forests in New Zealand.</title>
        <authorList>
            <person name="Studholme D.J."/>
            <person name="McDougal R.L."/>
            <person name="Sambles C."/>
            <person name="Hansen E."/>
            <person name="Hardy G."/>
            <person name="Grant M."/>
            <person name="Ganley R.J."/>
            <person name="Williams N.M."/>
        </authorList>
    </citation>
    <scope>NUCLEOTIDE SEQUENCE</scope>
    <source>
        <strain evidence="2">NZFS 3630</strain>
    </source>
</reference>
<dbReference type="InterPro" id="IPR035892">
    <property type="entry name" value="C2_domain_sf"/>
</dbReference>
<dbReference type="PANTHER" id="PTHR47800:SF5">
    <property type="entry name" value="FER-1-LIKE PROTEIN 6"/>
    <property type="match status" value="1"/>
</dbReference>
<dbReference type="SMART" id="SM00239">
    <property type="entry name" value="C2"/>
    <property type="match status" value="1"/>
</dbReference>
<reference evidence="2" key="2">
    <citation type="submission" date="2020-06" db="EMBL/GenBank/DDBJ databases">
        <authorList>
            <person name="Studholme D.J."/>
        </authorList>
    </citation>
    <scope>NUCLEOTIDE SEQUENCE</scope>
    <source>
        <strain evidence="2">NZFS 3630</strain>
    </source>
</reference>
<comment type="caution">
    <text evidence="2">The sequence shown here is derived from an EMBL/GenBank/DDBJ whole genome shotgun (WGS) entry which is preliminary data.</text>
</comment>
<dbReference type="Pfam" id="PF00168">
    <property type="entry name" value="C2"/>
    <property type="match status" value="1"/>
</dbReference>
<dbReference type="Proteomes" id="UP000792063">
    <property type="component" value="Unassembled WGS sequence"/>
</dbReference>
<dbReference type="PANTHER" id="PTHR47800">
    <property type="entry name" value="C2 DOMAIN-CONTAINING PROTEIN"/>
    <property type="match status" value="1"/>
</dbReference>
<dbReference type="GO" id="GO:0010628">
    <property type="term" value="P:positive regulation of gene expression"/>
    <property type="evidence" value="ECO:0007669"/>
    <property type="project" value="TreeGrafter"/>
</dbReference>
<evidence type="ECO:0000259" key="1">
    <source>
        <dbReference type="PROSITE" id="PS50004"/>
    </source>
</evidence>
<proteinExistence type="predicted"/>
<sequence length="374" mass="42009">MPSSSSQHSTILLDVELEIVSAENILAGDYFGLTSVLKGELSSSDAYVSIELEGKKVDWTRPIFNTRDPVWNETFFFKNVILDTMCNLYLFDKDMDADDSLGKAQCTVKNTEGSQTTSELLIVEDGSDKGTITIKVKSYPVTPKGDEVLQQYGPVRYSVHSSLTAGLMTGYVSNEDELESLTYHIQLQNVSQFLPTDREWNKDYPTIQRIFSPDHPESPVLRAAIMAQHAMIYNHNTGTKYSAIESPADFFKLVHDGRRLNQQVLFTYAITKTGWYFSETGAAFFKDMLSKHMLHCGAAFSVLFAGEFRIETDLFGEPKLVIDNDSGTYAPPKEDLPQLKALFESNFLGISVEALDRDAEGHQESRKKILDSWL</sequence>
<dbReference type="EMBL" id="JPWU03000408">
    <property type="protein sequence ID" value="KAG2516715.1"/>
    <property type="molecule type" value="Genomic_DNA"/>
</dbReference>
<dbReference type="AlphaFoldDB" id="A0A921SC60"/>
<evidence type="ECO:0000313" key="3">
    <source>
        <dbReference type="Proteomes" id="UP000792063"/>
    </source>
</evidence>
<accession>A0A921SC60</accession>
<dbReference type="PROSITE" id="PS50004">
    <property type="entry name" value="C2"/>
    <property type="match status" value="1"/>
</dbReference>
<dbReference type="CDD" id="cd00030">
    <property type="entry name" value="C2"/>
    <property type="match status" value="1"/>
</dbReference>
<gene>
    <name evidence="2" type="ORF">JM18_007934</name>
</gene>
<organism evidence="2 3">
    <name type="scientific">Phytophthora kernoviae</name>
    <dbReference type="NCBI Taxonomy" id="325452"/>
    <lineage>
        <taxon>Eukaryota</taxon>
        <taxon>Sar</taxon>
        <taxon>Stramenopiles</taxon>
        <taxon>Oomycota</taxon>
        <taxon>Peronosporomycetes</taxon>
        <taxon>Peronosporales</taxon>
        <taxon>Peronosporaceae</taxon>
        <taxon>Phytophthora</taxon>
    </lineage>
</organism>